<feature type="domain" description="Bacterial Ig-like" evidence="2">
    <location>
        <begin position="466"/>
        <end position="538"/>
    </location>
</feature>
<dbReference type="RefSeq" id="WP_165227693.1">
    <property type="nucleotide sequence ID" value="NZ_CP049257.1"/>
</dbReference>
<reference evidence="3 4" key="1">
    <citation type="submission" date="2020-02" db="EMBL/GenBank/DDBJ databases">
        <title>Full genome sequence of Nocardioides sp. R-3366.</title>
        <authorList>
            <person name="Im W.-T."/>
        </authorList>
    </citation>
    <scope>NUCLEOTIDE SEQUENCE [LARGE SCALE GENOMIC DNA]</scope>
    <source>
        <strain evidence="3 4">R-3366</strain>
    </source>
</reference>
<evidence type="ECO:0000259" key="2">
    <source>
        <dbReference type="Pfam" id="PF16640"/>
    </source>
</evidence>
<accession>A0A6G6W8G1</accession>
<dbReference type="Proteomes" id="UP000502996">
    <property type="component" value="Chromosome"/>
</dbReference>
<protein>
    <submittedName>
        <fullName evidence="3">Ig-like domain repeat protein</fullName>
    </submittedName>
</protein>
<dbReference type="AlphaFoldDB" id="A0A6G6W8G1"/>
<organism evidence="3 4">
    <name type="scientific">Nocardioides anomalus</name>
    <dbReference type="NCBI Taxonomy" id="2712223"/>
    <lineage>
        <taxon>Bacteria</taxon>
        <taxon>Bacillati</taxon>
        <taxon>Actinomycetota</taxon>
        <taxon>Actinomycetes</taxon>
        <taxon>Propionibacteriales</taxon>
        <taxon>Nocardioidaceae</taxon>
        <taxon>Nocardioides</taxon>
    </lineage>
</organism>
<feature type="chain" id="PRO_5026012565" evidence="1">
    <location>
        <begin position="35"/>
        <end position="638"/>
    </location>
</feature>
<dbReference type="Pfam" id="PF16640">
    <property type="entry name" value="Big_3_5"/>
    <property type="match status" value="3"/>
</dbReference>
<evidence type="ECO:0000313" key="4">
    <source>
        <dbReference type="Proteomes" id="UP000502996"/>
    </source>
</evidence>
<dbReference type="InterPro" id="IPR013783">
    <property type="entry name" value="Ig-like_fold"/>
</dbReference>
<name>A0A6G6W8G1_9ACTN</name>
<dbReference type="InterPro" id="IPR032109">
    <property type="entry name" value="Big_3_5"/>
</dbReference>
<sequence>MTPTLTGRSARLGLLLAAALPVGLLTGTAGSASAVDGGDGGGGDPTQTVKIVSGPQKPLFVGDEIKISVTASASDNAVVVKEGDREIFDGGAMNPSGPTALSIPTAGVFRAGTHHLLTVFVSNGDVSGSAQFTVDPQFIPSDLDPAGFQPEYGLPLYGRLDATVPTTVVPTGTMALERGGVVKARYPIRTDGTYALYDPTMTPGVHEDVTIYYEGDANYAPQEIGTGAVVADVTVTRQHTTTTSSLSATKIRQGDPVTVLATTRSSNTESVVDPQGRMQIHASPDGVHFEQIAEVAYPGGKQTVEVPVTDWAATHPGFWTIRAVYAGDGVSFASASVRDNTLQVVEPGQPVTDTATALTLSSATTTVKSTSPVTATAKVTAAGGPVAAGEVRFSVRGQAVATVPVGADGTASTPLTVAEAGEPQVVATYLGTSEHVGSASPPEVLTVAKAATTTTAAVPAQPAAPGSVLPIQVRPTGSTVAPTGSVVVSEGATVLGSVSANGGQTQLRLPQLSPGTHQLTIAYGGDLNTEGSRSTLTYPVGSGTTPGTQVASTTALKVKKVVRGKAKVVITVSSSAPVTGTVVVLRGAKVVASGTVQDGRLVLTTKKLKRGKHQLVARFTGSATVLASTSRAVPVRVR</sequence>
<evidence type="ECO:0000256" key="1">
    <source>
        <dbReference type="SAM" id="SignalP"/>
    </source>
</evidence>
<proteinExistence type="predicted"/>
<evidence type="ECO:0000313" key="3">
    <source>
        <dbReference type="EMBL" id="QIG41395.1"/>
    </source>
</evidence>
<keyword evidence="4" id="KW-1185">Reference proteome</keyword>
<feature type="domain" description="Bacterial Ig-like" evidence="2">
    <location>
        <begin position="555"/>
        <end position="637"/>
    </location>
</feature>
<keyword evidence="1" id="KW-0732">Signal</keyword>
<feature type="domain" description="Bacterial Ig-like" evidence="2">
    <location>
        <begin position="360"/>
        <end position="448"/>
    </location>
</feature>
<dbReference type="GO" id="GO:0005975">
    <property type="term" value="P:carbohydrate metabolic process"/>
    <property type="evidence" value="ECO:0007669"/>
    <property type="project" value="UniProtKB-ARBA"/>
</dbReference>
<feature type="signal peptide" evidence="1">
    <location>
        <begin position="1"/>
        <end position="34"/>
    </location>
</feature>
<gene>
    <name evidence="3" type="ORF">G5V58_00185</name>
</gene>
<dbReference type="EMBL" id="CP049257">
    <property type="protein sequence ID" value="QIG41395.1"/>
    <property type="molecule type" value="Genomic_DNA"/>
</dbReference>
<dbReference type="KEGG" id="nano:G5V58_00185"/>
<dbReference type="Gene3D" id="2.60.40.10">
    <property type="entry name" value="Immunoglobulins"/>
    <property type="match status" value="3"/>
</dbReference>